<proteinExistence type="predicted"/>
<dbReference type="VEuPathDB" id="VectorBase:AATE011761"/>
<dbReference type="AlphaFoldDB" id="A0A182J5I4"/>
<sequence>MLTENIPPAPRPDAIAISHSSKNHLPDGVTWEWELCPVKLRCSARQAPAFPFYRFFCLSVCRKRRPLGLGTGLRTRTITPMSISLQEEFEIDAELGRQRLLPEPVRLFHRLGGKRGILCLAVERKLVLRLAVRDLVDLEPLDRSLQQTGKHRLDVVNIVHLVGDRIVYADGDNLPVRFTLVDERNGAEDFHLQHLAPLGYPRANLQYIDRIVVALATGIRVENVGSNEHLFQPNTETIQYGQSLLHSQLSGQDGHRMSILGHFSR</sequence>
<dbReference type="EnsemblMetazoa" id="AATE011761-RA">
    <property type="protein sequence ID" value="AATE011761-PA.1"/>
    <property type="gene ID" value="AATE011761"/>
</dbReference>
<accession>A0A182J5I4</accession>
<organism evidence="1">
    <name type="scientific">Anopheles atroparvus</name>
    <name type="common">European mosquito</name>
    <dbReference type="NCBI Taxonomy" id="41427"/>
    <lineage>
        <taxon>Eukaryota</taxon>
        <taxon>Metazoa</taxon>
        <taxon>Ecdysozoa</taxon>
        <taxon>Arthropoda</taxon>
        <taxon>Hexapoda</taxon>
        <taxon>Insecta</taxon>
        <taxon>Pterygota</taxon>
        <taxon>Neoptera</taxon>
        <taxon>Endopterygota</taxon>
        <taxon>Diptera</taxon>
        <taxon>Nematocera</taxon>
        <taxon>Culicoidea</taxon>
        <taxon>Culicidae</taxon>
        <taxon>Anophelinae</taxon>
        <taxon>Anopheles</taxon>
    </lineage>
</organism>
<reference evidence="1" key="1">
    <citation type="submission" date="2022-08" db="UniProtKB">
        <authorList>
            <consortium name="EnsemblMetazoa"/>
        </authorList>
    </citation>
    <scope>IDENTIFICATION</scope>
    <source>
        <strain evidence="1">EBRO</strain>
    </source>
</reference>
<evidence type="ECO:0000313" key="1">
    <source>
        <dbReference type="EnsemblMetazoa" id="AATE011761-PA.1"/>
    </source>
</evidence>
<protein>
    <submittedName>
        <fullName evidence="1">Uncharacterized protein</fullName>
    </submittedName>
</protein>
<name>A0A182J5I4_ANOAO</name>
<dbReference type="EMBL" id="AXCP01007741">
    <property type="status" value="NOT_ANNOTATED_CDS"/>
    <property type="molecule type" value="Genomic_DNA"/>
</dbReference>